<feature type="non-terminal residue" evidence="1">
    <location>
        <position position="48"/>
    </location>
</feature>
<proteinExistence type="predicted"/>
<name>A0A392U3B0_9FABA</name>
<protein>
    <submittedName>
        <fullName evidence="1">Uncharacterized protein</fullName>
    </submittedName>
</protein>
<dbReference type="Proteomes" id="UP000265520">
    <property type="component" value="Unassembled WGS sequence"/>
</dbReference>
<comment type="caution">
    <text evidence="1">The sequence shown here is derived from an EMBL/GenBank/DDBJ whole genome shotgun (WGS) entry which is preliminary data.</text>
</comment>
<keyword evidence="2" id="KW-1185">Reference proteome</keyword>
<reference evidence="1 2" key="1">
    <citation type="journal article" date="2018" name="Front. Plant Sci.">
        <title>Red Clover (Trifolium pratense) and Zigzag Clover (T. medium) - A Picture of Genomic Similarities and Differences.</title>
        <authorList>
            <person name="Dluhosova J."/>
            <person name="Istvanek J."/>
            <person name="Nedelnik J."/>
            <person name="Repkova J."/>
        </authorList>
    </citation>
    <scope>NUCLEOTIDE SEQUENCE [LARGE SCALE GENOMIC DNA]</scope>
    <source>
        <strain evidence="2">cv. 10/8</strain>
        <tissue evidence="1">Leaf</tissue>
    </source>
</reference>
<sequence length="48" mass="5412">MWKIEVSSCHLSAKTLIRARSRCWYPVLARSANPVTASLSDLSKPFFS</sequence>
<evidence type="ECO:0000313" key="1">
    <source>
        <dbReference type="EMBL" id="MCI66980.1"/>
    </source>
</evidence>
<dbReference type="EMBL" id="LXQA010706322">
    <property type="protein sequence ID" value="MCI66980.1"/>
    <property type="molecule type" value="Genomic_DNA"/>
</dbReference>
<evidence type="ECO:0000313" key="2">
    <source>
        <dbReference type="Proteomes" id="UP000265520"/>
    </source>
</evidence>
<dbReference type="AlphaFoldDB" id="A0A392U3B0"/>
<organism evidence="1 2">
    <name type="scientific">Trifolium medium</name>
    <dbReference type="NCBI Taxonomy" id="97028"/>
    <lineage>
        <taxon>Eukaryota</taxon>
        <taxon>Viridiplantae</taxon>
        <taxon>Streptophyta</taxon>
        <taxon>Embryophyta</taxon>
        <taxon>Tracheophyta</taxon>
        <taxon>Spermatophyta</taxon>
        <taxon>Magnoliopsida</taxon>
        <taxon>eudicotyledons</taxon>
        <taxon>Gunneridae</taxon>
        <taxon>Pentapetalae</taxon>
        <taxon>rosids</taxon>
        <taxon>fabids</taxon>
        <taxon>Fabales</taxon>
        <taxon>Fabaceae</taxon>
        <taxon>Papilionoideae</taxon>
        <taxon>50 kb inversion clade</taxon>
        <taxon>NPAAA clade</taxon>
        <taxon>Hologalegina</taxon>
        <taxon>IRL clade</taxon>
        <taxon>Trifolieae</taxon>
        <taxon>Trifolium</taxon>
    </lineage>
</organism>
<accession>A0A392U3B0</accession>